<keyword evidence="2" id="KW-1185">Reference proteome</keyword>
<dbReference type="Proteomes" id="UP000699042">
    <property type="component" value="Unassembled WGS sequence"/>
</dbReference>
<organism evidence="1 2">
    <name type="scientific">Colletotrichum scovillei</name>
    <dbReference type="NCBI Taxonomy" id="1209932"/>
    <lineage>
        <taxon>Eukaryota</taxon>
        <taxon>Fungi</taxon>
        <taxon>Dikarya</taxon>
        <taxon>Ascomycota</taxon>
        <taxon>Pezizomycotina</taxon>
        <taxon>Sordariomycetes</taxon>
        <taxon>Hypocreomycetidae</taxon>
        <taxon>Glomerellales</taxon>
        <taxon>Glomerellaceae</taxon>
        <taxon>Colletotrichum</taxon>
        <taxon>Colletotrichum acutatum species complex</taxon>
    </lineage>
</organism>
<accession>A0A9P7QRX7</accession>
<dbReference type="AlphaFoldDB" id="A0A9P7QRX7"/>
<proteinExistence type="predicted"/>
<gene>
    <name evidence="1" type="ORF">JMJ77_012222</name>
</gene>
<protein>
    <submittedName>
        <fullName evidence="1">Uncharacterized protein</fullName>
    </submittedName>
</protein>
<evidence type="ECO:0000313" key="2">
    <source>
        <dbReference type="Proteomes" id="UP000699042"/>
    </source>
</evidence>
<reference evidence="1" key="1">
    <citation type="submission" date="2021-05" db="EMBL/GenBank/DDBJ databases">
        <title>Comparative genomics of three Colletotrichum scovillei strains and genetic complementation revealed genes involved fungal growth and virulence on chili pepper.</title>
        <authorList>
            <person name="Hsieh D.-K."/>
            <person name="Chuang S.-C."/>
            <person name="Chen C.-Y."/>
            <person name="Chao Y.-T."/>
            <person name="Lu M.-Y.J."/>
            <person name="Lee M.-H."/>
            <person name="Shih M.-C."/>
        </authorList>
    </citation>
    <scope>NUCLEOTIDE SEQUENCE</scope>
    <source>
        <strain evidence="1">Coll-153</strain>
    </source>
</reference>
<comment type="caution">
    <text evidence="1">The sequence shown here is derived from an EMBL/GenBank/DDBJ whole genome shotgun (WGS) entry which is preliminary data.</text>
</comment>
<name>A0A9P7QRX7_9PEZI</name>
<evidence type="ECO:0000313" key="1">
    <source>
        <dbReference type="EMBL" id="KAG7041704.1"/>
    </source>
</evidence>
<sequence>MPCHAIISRTLPCLNGPCLVSLLPFHPLPLKQKNLVRMASWFESVVMCPDGQTTLALWTLPRACHSPRKRCGNPREIATQSIVVMSRDAGDVGSVEKEITGISGKGSSVPVMRKGKQTLYIKAHLSILSELSLSERKLLPRYHSHHTLFLTFQRGPTPWTGN</sequence>
<dbReference type="EMBL" id="JAESDN010000014">
    <property type="protein sequence ID" value="KAG7041704.1"/>
    <property type="molecule type" value="Genomic_DNA"/>
</dbReference>